<name>A0A7W1WU34_9BACL</name>
<gene>
    <name evidence="2" type="ORF">H1191_17175</name>
</gene>
<keyword evidence="3" id="KW-1185">Reference proteome</keyword>
<protein>
    <recommendedName>
        <fullName evidence="1">Membrane protein NfeD2 N-terminal transmembrane domain-containing protein</fullName>
    </recommendedName>
</protein>
<feature type="domain" description="Membrane protein NfeD2 N-terminal transmembrane" evidence="1">
    <location>
        <begin position="2"/>
        <end position="37"/>
    </location>
</feature>
<proteinExistence type="predicted"/>
<evidence type="ECO:0000313" key="3">
    <source>
        <dbReference type="Proteomes" id="UP000535491"/>
    </source>
</evidence>
<evidence type="ECO:0000259" key="1">
    <source>
        <dbReference type="Pfam" id="PF25842"/>
    </source>
</evidence>
<dbReference type="EMBL" id="JACEIQ010000022">
    <property type="protein sequence ID" value="MBA4496018.1"/>
    <property type="molecule type" value="Genomic_DNA"/>
</dbReference>
<dbReference type="RefSeq" id="WP_181754054.1">
    <property type="nucleotide sequence ID" value="NZ_JACEIQ010000022.1"/>
</dbReference>
<reference evidence="2 3" key="1">
    <citation type="submission" date="2020-07" db="EMBL/GenBank/DDBJ databases">
        <authorList>
            <person name="Feng H."/>
        </authorList>
    </citation>
    <scope>NUCLEOTIDE SEQUENCE [LARGE SCALE GENOMIC DNA]</scope>
    <source>
        <strain evidence="3">s-10</strain>
    </source>
</reference>
<dbReference type="InterPro" id="IPR058653">
    <property type="entry name" value="NfeD2_TM"/>
</dbReference>
<dbReference type="Proteomes" id="UP000535491">
    <property type="component" value="Unassembled WGS sequence"/>
</dbReference>
<comment type="caution">
    <text evidence="2">The sequence shown here is derived from an EMBL/GenBank/DDBJ whole genome shotgun (WGS) entry which is preliminary data.</text>
</comment>
<evidence type="ECO:0000313" key="2">
    <source>
        <dbReference type="EMBL" id="MBA4496018.1"/>
    </source>
</evidence>
<dbReference type="AlphaFoldDB" id="A0A7W1WU34"/>
<organism evidence="2 3">
    <name type="scientific">Paenactinomyces guangxiensis</name>
    <dbReference type="NCBI Taxonomy" id="1490290"/>
    <lineage>
        <taxon>Bacteria</taxon>
        <taxon>Bacillati</taxon>
        <taxon>Bacillota</taxon>
        <taxon>Bacilli</taxon>
        <taxon>Bacillales</taxon>
        <taxon>Thermoactinomycetaceae</taxon>
        <taxon>Paenactinomyces</taxon>
    </lineage>
</organism>
<dbReference type="Pfam" id="PF25842">
    <property type="entry name" value="NfeD_TM"/>
    <property type="match status" value="1"/>
</dbReference>
<accession>A0A7W1WU34</accession>
<sequence>MQLVFWGCLIFGVVFTILIVLIGDLLAGIVDALFDIGFPFNQSPWSGLSPSLAVPD</sequence>